<feature type="region of interest" description="Disordered" evidence="1">
    <location>
        <begin position="57"/>
        <end position="93"/>
    </location>
</feature>
<feature type="non-terminal residue" evidence="2">
    <location>
        <position position="93"/>
    </location>
</feature>
<evidence type="ECO:0000313" key="3">
    <source>
        <dbReference type="Proteomes" id="UP000838878"/>
    </source>
</evidence>
<keyword evidence="3" id="KW-1185">Reference proteome</keyword>
<organism evidence="2 3">
    <name type="scientific">Brenthis ino</name>
    <name type="common">lesser marbled fritillary</name>
    <dbReference type="NCBI Taxonomy" id="405034"/>
    <lineage>
        <taxon>Eukaryota</taxon>
        <taxon>Metazoa</taxon>
        <taxon>Ecdysozoa</taxon>
        <taxon>Arthropoda</taxon>
        <taxon>Hexapoda</taxon>
        <taxon>Insecta</taxon>
        <taxon>Pterygota</taxon>
        <taxon>Neoptera</taxon>
        <taxon>Endopterygota</taxon>
        <taxon>Lepidoptera</taxon>
        <taxon>Glossata</taxon>
        <taxon>Ditrysia</taxon>
        <taxon>Papilionoidea</taxon>
        <taxon>Nymphalidae</taxon>
        <taxon>Heliconiinae</taxon>
        <taxon>Argynnini</taxon>
        <taxon>Brenthis</taxon>
    </lineage>
</organism>
<sequence>MVSPPWFPVEQFQRTRTCRVPPITRQCKYGVAWGRLSSRYHKNNNNDHNTISPIVAEHPRVGGAGGDCDGDRAGGRWTPRTTSPPRRTCTKSD</sequence>
<dbReference type="EMBL" id="OV170231">
    <property type="protein sequence ID" value="CAH0717034.1"/>
    <property type="molecule type" value="Genomic_DNA"/>
</dbReference>
<feature type="compositionally biased region" description="Low complexity" evidence="1">
    <location>
        <begin position="75"/>
        <end position="87"/>
    </location>
</feature>
<dbReference type="Proteomes" id="UP000838878">
    <property type="component" value="Chromosome 11"/>
</dbReference>
<protein>
    <submittedName>
        <fullName evidence="2">Uncharacterized protein</fullName>
    </submittedName>
</protein>
<dbReference type="AlphaFoldDB" id="A0A8J9UCN0"/>
<name>A0A8J9UCN0_9NEOP</name>
<gene>
    <name evidence="2" type="ORF">BINO364_LOCUS3683</name>
</gene>
<reference evidence="2" key="1">
    <citation type="submission" date="2021-12" db="EMBL/GenBank/DDBJ databases">
        <authorList>
            <person name="Martin H S."/>
        </authorList>
    </citation>
    <scope>NUCLEOTIDE SEQUENCE</scope>
</reference>
<accession>A0A8J9UCN0</accession>
<proteinExistence type="predicted"/>
<evidence type="ECO:0000256" key="1">
    <source>
        <dbReference type="SAM" id="MobiDB-lite"/>
    </source>
</evidence>
<evidence type="ECO:0000313" key="2">
    <source>
        <dbReference type="EMBL" id="CAH0717034.1"/>
    </source>
</evidence>